<evidence type="ECO:0000313" key="2">
    <source>
        <dbReference type="EMBL" id="CAB4171218.1"/>
    </source>
</evidence>
<dbReference type="EMBL" id="LR797406">
    <property type="protein sequence ID" value="CAB4214253.1"/>
    <property type="molecule type" value="Genomic_DNA"/>
</dbReference>
<protein>
    <submittedName>
        <fullName evidence="2">Uncharacterized protein</fullName>
    </submittedName>
</protein>
<dbReference type="EMBL" id="LR796767">
    <property type="protein sequence ID" value="CAB4164370.1"/>
    <property type="molecule type" value="Genomic_DNA"/>
</dbReference>
<dbReference type="EMBL" id="LR796862">
    <property type="protein sequence ID" value="CAB4171218.1"/>
    <property type="molecule type" value="Genomic_DNA"/>
</dbReference>
<name>A0A6J5PQC4_9CAUD</name>
<reference evidence="2" key="1">
    <citation type="submission" date="2020-05" db="EMBL/GenBank/DDBJ databases">
        <authorList>
            <person name="Chiriac C."/>
            <person name="Salcher M."/>
            <person name="Ghai R."/>
            <person name="Kavagutti S V."/>
        </authorList>
    </citation>
    <scope>NUCLEOTIDE SEQUENCE</scope>
</reference>
<accession>A0A6J5PQC4</accession>
<proteinExistence type="predicted"/>
<evidence type="ECO:0000313" key="3">
    <source>
        <dbReference type="EMBL" id="CAB4214253.1"/>
    </source>
</evidence>
<organism evidence="2">
    <name type="scientific">uncultured Caudovirales phage</name>
    <dbReference type="NCBI Taxonomy" id="2100421"/>
    <lineage>
        <taxon>Viruses</taxon>
        <taxon>Duplodnaviria</taxon>
        <taxon>Heunggongvirae</taxon>
        <taxon>Uroviricota</taxon>
        <taxon>Caudoviricetes</taxon>
        <taxon>Peduoviridae</taxon>
        <taxon>Maltschvirus</taxon>
        <taxon>Maltschvirus maltsch</taxon>
    </lineage>
</organism>
<evidence type="ECO:0000313" key="1">
    <source>
        <dbReference type="EMBL" id="CAB4164370.1"/>
    </source>
</evidence>
<sequence length="100" mass="11115">MTDKNPITQSIAWLVECGWDKEQATHLASAIKADTPEKLWEVAPLWLEHCGESMRYVHDMLGSVAMGLIEVTQGANGEWLFKLNDAGMGVGKKLNEEKNT</sequence>
<gene>
    <name evidence="3" type="ORF">UFOVP1453_25</name>
    <name evidence="1" type="ORF">UFOVP832_20</name>
    <name evidence="2" type="ORF">UFOVP919_5</name>
</gene>